<dbReference type="GO" id="GO:0007186">
    <property type="term" value="P:G protein-coupled receptor signaling pathway"/>
    <property type="evidence" value="ECO:0007669"/>
    <property type="project" value="TreeGrafter"/>
</dbReference>
<dbReference type="GO" id="GO:0005737">
    <property type="term" value="C:cytoplasm"/>
    <property type="evidence" value="ECO:0007669"/>
    <property type="project" value="TreeGrafter"/>
</dbReference>
<evidence type="ECO:0000313" key="2">
    <source>
        <dbReference type="EMBL" id="CAF1672199.1"/>
    </source>
</evidence>
<proteinExistence type="predicted"/>
<dbReference type="Proteomes" id="UP000663828">
    <property type="component" value="Unassembled WGS sequence"/>
</dbReference>
<dbReference type="PROSITE" id="PS50106">
    <property type="entry name" value="PDZ"/>
    <property type="match status" value="1"/>
</dbReference>
<dbReference type="Pfam" id="PF00595">
    <property type="entry name" value="PDZ"/>
    <property type="match status" value="1"/>
</dbReference>
<dbReference type="PANTHER" id="PTHR45872:SF2">
    <property type="entry name" value="RHO GUANINE NUCLEOTIDE EXCHANGE FACTOR 2, ISOFORM D"/>
    <property type="match status" value="1"/>
</dbReference>
<dbReference type="GO" id="GO:0001664">
    <property type="term" value="F:G protein-coupled receptor binding"/>
    <property type="evidence" value="ECO:0007669"/>
    <property type="project" value="TreeGrafter"/>
</dbReference>
<dbReference type="InterPro" id="IPR036034">
    <property type="entry name" value="PDZ_sf"/>
</dbReference>
<dbReference type="GO" id="GO:0005085">
    <property type="term" value="F:guanyl-nucleotide exchange factor activity"/>
    <property type="evidence" value="ECO:0007669"/>
    <property type="project" value="TreeGrafter"/>
</dbReference>
<dbReference type="SUPFAM" id="SSF50156">
    <property type="entry name" value="PDZ domain-like"/>
    <property type="match status" value="1"/>
</dbReference>
<dbReference type="AlphaFoldDB" id="A0A816GD44"/>
<name>A0A816GD44_ADIRI</name>
<feature type="non-terminal residue" evidence="2">
    <location>
        <position position="1"/>
    </location>
</feature>
<accession>A0A816GD44</accession>
<organism evidence="2 3">
    <name type="scientific">Adineta ricciae</name>
    <name type="common">Rotifer</name>
    <dbReference type="NCBI Taxonomy" id="249248"/>
    <lineage>
        <taxon>Eukaryota</taxon>
        <taxon>Metazoa</taxon>
        <taxon>Spiralia</taxon>
        <taxon>Gnathifera</taxon>
        <taxon>Rotifera</taxon>
        <taxon>Eurotatoria</taxon>
        <taxon>Bdelloidea</taxon>
        <taxon>Adinetida</taxon>
        <taxon>Adinetidae</taxon>
        <taxon>Adineta</taxon>
    </lineage>
</organism>
<dbReference type="InterPro" id="IPR001478">
    <property type="entry name" value="PDZ"/>
</dbReference>
<dbReference type="EMBL" id="CAJNOR010013237">
    <property type="protein sequence ID" value="CAF1672199.1"/>
    <property type="molecule type" value="Genomic_DNA"/>
</dbReference>
<dbReference type="Gene3D" id="2.30.42.10">
    <property type="match status" value="1"/>
</dbReference>
<feature type="domain" description="PDZ" evidence="1">
    <location>
        <begin position="18"/>
        <end position="81"/>
    </location>
</feature>
<comment type="caution">
    <text evidence="2">The sequence shown here is derived from an EMBL/GenBank/DDBJ whole genome shotgun (WGS) entry which is preliminary data.</text>
</comment>
<evidence type="ECO:0000259" key="1">
    <source>
        <dbReference type="PROSITE" id="PS50106"/>
    </source>
</evidence>
<evidence type="ECO:0000313" key="3">
    <source>
        <dbReference type="Proteomes" id="UP000663828"/>
    </source>
</evidence>
<gene>
    <name evidence="2" type="ORF">XAT740_LOCUS58902</name>
</gene>
<dbReference type="SMART" id="SM00228">
    <property type="entry name" value="PDZ"/>
    <property type="match status" value="1"/>
</dbReference>
<keyword evidence="3" id="KW-1185">Reference proteome</keyword>
<protein>
    <recommendedName>
        <fullName evidence="1">PDZ domain-containing protein</fullName>
    </recommendedName>
</protein>
<sequence>ILSYLTDPDLPNGLKQINVVVSRDRYGYGLTVSGDNPVYVLSVREDGAAHRAGVRVNDQIIKVNGTRVTHCTHIDVVNLIKCKFVVLVSN</sequence>
<reference evidence="2" key="1">
    <citation type="submission" date="2021-02" db="EMBL/GenBank/DDBJ databases">
        <authorList>
            <person name="Nowell W R."/>
        </authorList>
    </citation>
    <scope>NUCLEOTIDE SEQUENCE</scope>
</reference>
<dbReference type="PANTHER" id="PTHR45872">
    <property type="entry name" value="RHO GUANINE NUCLEOTIDE EXCHANGE FACTOR 2, ISOFORM D"/>
    <property type="match status" value="1"/>
</dbReference>